<sequence>MDSTSVALNFIELNPERSNTIILLHDLTGSLLEWEQVQASLVDYHLLIPDLPRHSGSRKVRPLTIRHAAAACARLIRDHAHGSQAFAVGISMGGFVALEVAHSYPDLVRAIFISGTYDMKRAFPKGMYALPWVSAFIRHFVPSRVDQEQHRKKGIMWSRAFTRDARANSRLSIVQQGAREIRHFDLSRLVVRQKTLAVAATRMDSVNEVAALVGVLKQGNVESTGAYVEDAEHQWNLQRPELFAAGIQAWFEHRDLPEEFRHLTTVETGE</sequence>
<dbReference type="AlphaFoldDB" id="A0A427YKK9"/>
<protein>
    <recommendedName>
        <fullName evidence="1">AB hydrolase-1 domain-containing protein</fullName>
    </recommendedName>
</protein>
<dbReference type="InterPro" id="IPR000073">
    <property type="entry name" value="AB_hydrolase_1"/>
</dbReference>
<gene>
    <name evidence="2" type="ORF">EHS25_008978</name>
</gene>
<dbReference type="InterPro" id="IPR029058">
    <property type="entry name" value="AB_hydrolase_fold"/>
</dbReference>
<name>A0A427YKK9_9TREE</name>
<dbReference type="PANTHER" id="PTHR43798:SF33">
    <property type="entry name" value="HYDROLASE, PUTATIVE (AFU_ORTHOLOGUE AFUA_2G14860)-RELATED"/>
    <property type="match status" value="1"/>
</dbReference>
<evidence type="ECO:0000313" key="2">
    <source>
        <dbReference type="EMBL" id="RSH91609.1"/>
    </source>
</evidence>
<dbReference type="InterPro" id="IPR050266">
    <property type="entry name" value="AB_hydrolase_sf"/>
</dbReference>
<organism evidence="2 3">
    <name type="scientific">Saitozyma podzolica</name>
    <dbReference type="NCBI Taxonomy" id="1890683"/>
    <lineage>
        <taxon>Eukaryota</taxon>
        <taxon>Fungi</taxon>
        <taxon>Dikarya</taxon>
        <taxon>Basidiomycota</taxon>
        <taxon>Agaricomycotina</taxon>
        <taxon>Tremellomycetes</taxon>
        <taxon>Tremellales</taxon>
        <taxon>Trimorphomycetaceae</taxon>
        <taxon>Saitozyma</taxon>
    </lineage>
</organism>
<dbReference type="OrthoDB" id="408373at2759"/>
<evidence type="ECO:0000259" key="1">
    <source>
        <dbReference type="Pfam" id="PF00561"/>
    </source>
</evidence>
<dbReference type="STRING" id="1890683.A0A427YKK9"/>
<dbReference type="SUPFAM" id="SSF53474">
    <property type="entry name" value="alpha/beta-Hydrolases"/>
    <property type="match status" value="1"/>
</dbReference>
<dbReference type="EMBL" id="RSCD01000007">
    <property type="protein sequence ID" value="RSH91609.1"/>
    <property type="molecule type" value="Genomic_DNA"/>
</dbReference>
<evidence type="ECO:0000313" key="3">
    <source>
        <dbReference type="Proteomes" id="UP000279259"/>
    </source>
</evidence>
<accession>A0A427YKK9</accession>
<dbReference type="Pfam" id="PF00561">
    <property type="entry name" value="Abhydrolase_1"/>
    <property type="match status" value="1"/>
</dbReference>
<dbReference type="Proteomes" id="UP000279259">
    <property type="component" value="Unassembled WGS sequence"/>
</dbReference>
<dbReference type="PANTHER" id="PTHR43798">
    <property type="entry name" value="MONOACYLGLYCEROL LIPASE"/>
    <property type="match status" value="1"/>
</dbReference>
<feature type="domain" description="AB hydrolase-1" evidence="1">
    <location>
        <begin position="20"/>
        <end position="133"/>
    </location>
</feature>
<dbReference type="Gene3D" id="3.40.50.1820">
    <property type="entry name" value="alpha/beta hydrolase"/>
    <property type="match status" value="1"/>
</dbReference>
<proteinExistence type="predicted"/>
<comment type="caution">
    <text evidence="2">The sequence shown here is derived from an EMBL/GenBank/DDBJ whole genome shotgun (WGS) entry which is preliminary data.</text>
</comment>
<dbReference type="GO" id="GO:0016020">
    <property type="term" value="C:membrane"/>
    <property type="evidence" value="ECO:0007669"/>
    <property type="project" value="TreeGrafter"/>
</dbReference>
<keyword evidence="3" id="KW-1185">Reference proteome</keyword>
<reference evidence="2 3" key="1">
    <citation type="submission" date="2018-11" db="EMBL/GenBank/DDBJ databases">
        <title>Genome sequence of Saitozyma podzolica DSM 27192.</title>
        <authorList>
            <person name="Aliyu H."/>
            <person name="Gorte O."/>
            <person name="Ochsenreither K."/>
        </authorList>
    </citation>
    <scope>NUCLEOTIDE SEQUENCE [LARGE SCALE GENOMIC DNA]</scope>
    <source>
        <strain evidence="2 3">DSM 27192</strain>
    </source>
</reference>